<feature type="region of interest" description="Disordered" evidence="1">
    <location>
        <begin position="205"/>
        <end position="283"/>
    </location>
</feature>
<reference evidence="2" key="2">
    <citation type="submission" date="2023-06" db="EMBL/GenBank/DDBJ databases">
        <authorList>
            <consortium name="Lawrence Berkeley National Laboratory"/>
            <person name="Haridas S."/>
            <person name="Hensen N."/>
            <person name="Bonometti L."/>
            <person name="Westerberg I."/>
            <person name="Brannstrom I.O."/>
            <person name="Guillou S."/>
            <person name="Cros-Aarteil S."/>
            <person name="Calhoun S."/>
            <person name="Kuo A."/>
            <person name="Mondo S."/>
            <person name="Pangilinan J."/>
            <person name="Riley R."/>
            <person name="Labutti K."/>
            <person name="Andreopoulos B."/>
            <person name="Lipzen A."/>
            <person name="Chen C."/>
            <person name="Yanf M."/>
            <person name="Daum C."/>
            <person name="Ng V."/>
            <person name="Clum A."/>
            <person name="Steindorff A."/>
            <person name="Ohm R."/>
            <person name="Martin F."/>
            <person name="Silar P."/>
            <person name="Natvig D."/>
            <person name="Lalanne C."/>
            <person name="Gautier V."/>
            <person name="Ament-Velasquez S.L."/>
            <person name="Kruys A."/>
            <person name="Hutchinson M.I."/>
            <person name="Powell A.J."/>
            <person name="Barry K."/>
            <person name="Miller A.N."/>
            <person name="Grigoriev I.V."/>
            <person name="Debuchy R."/>
            <person name="Gladieux P."/>
            <person name="Thoren M.H."/>
            <person name="Johannesson H."/>
        </authorList>
    </citation>
    <scope>NUCLEOTIDE SEQUENCE</scope>
    <source>
        <strain evidence="2">SMH4131-1</strain>
    </source>
</reference>
<protein>
    <recommendedName>
        <fullName evidence="4">SWIM-type domain-containing protein</fullName>
    </recommendedName>
</protein>
<dbReference type="Proteomes" id="UP001286456">
    <property type="component" value="Unassembled WGS sequence"/>
</dbReference>
<evidence type="ECO:0000313" key="2">
    <source>
        <dbReference type="EMBL" id="KAK3321422.1"/>
    </source>
</evidence>
<accession>A0AAE0M6S4</accession>
<dbReference type="EMBL" id="JAUEPO010000005">
    <property type="protein sequence ID" value="KAK3321422.1"/>
    <property type="molecule type" value="Genomic_DNA"/>
</dbReference>
<evidence type="ECO:0000256" key="1">
    <source>
        <dbReference type="SAM" id="MobiDB-lite"/>
    </source>
</evidence>
<reference evidence="2" key="1">
    <citation type="journal article" date="2023" name="Mol. Phylogenet. Evol.">
        <title>Genome-scale phylogeny and comparative genomics of the fungal order Sordariales.</title>
        <authorList>
            <person name="Hensen N."/>
            <person name="Bonometti L."/>
            <person name="Westerberg I."/>
            <person name="Brannstrom I.O."/>
            <person name="Guillou S."/>
            <person name="Cros-Aarteil S."/>
            <person name="Calhoun S."/>
            <person name="Haridas S."/>
            <person name="Kuo A."/>
            <person name="Mondo S."/>
            <person name="Pangilinan J."/>
            <person name="Riley R."/>
            <person name="LaButti K."/>
            <person name="Andreopoulos B."/>
            <person name="Lipzen A."/>
            <person name="Chen C."/>
            <person name="Yan M."/>
            <person name="Daum C."/>
            <person name="Ng V."/>
            <person name="Clum A."/>
            <person name="Steindorff A."/>
            <person name="Ohm R.A."/>
            <person name="Martin F."/>
            <person name="Silar P."/>
            <person name="Natvig D.O."/>
            <person name="Lalanne C."/>
            <person name="Gautier V."/>
            <person name="Ament-Velasquez S.L."/>
            <person name="Kruys A."/>
            <person name="Hutchinson M.I."/>
            <person name="Powell A.J."/>
            <person name="Barry K."/>
            <person name="Miller A.N."/>
            <person name="Grigoriev I.V."/>
            <person name="Debuchy R."/>
            <person name="Gladieux P."/>
            <person name="Hiltunen Thoren M."/>
            <person name="Johannesson H."/>
        </authorList>
    </citation>
    <scope>NUCLEOTIDE SEQUENCE</scope>
    <source>
        <strain evidence="2">SMH4131-1</strain>
    </source>
</reference>
<name>A0AAE0M6S4_9PEZI</name>
<feature type="compositionally biased region" description="Low complexity" evidence="1">
    <location>
        <begin position="270"/>
        <end position="282"/>
    </location>
</feature>
<organism evidence="2 3">
    <name type="scientific">Cercophora scortea</name>
    <dbReference type="NCBI Taxonomy" id="314031"/>
    <lineage>
        <taxon>Eukaryota</taxon>
        <taxon>Fungi</taxon>
        <taxon>Dikarya</taxon>
        <taxon>Ascomycota</taxon>
        <taxon>Pezizomycotina</taxon>
        <taxon>Sordariomycetes</taxon>
        <taxon>Sordariomycetidae</taxon>
        <taxon>Sordariales</taxon>
        <taxon>Lasiosphaeriaceae</taxon>
        <taxon>Cercophora</taxon>
    </lineage>
</organism>
<comment type="caution">
    <text evidence="2">The sequence shown here is derived from an EMBL/GenBank/DDBJ whole genome shotgun (WGS) entry which is preliminary data.</text>
</comment>
<dbReference type="AlphaFoldDB" id="A0AAE0M6S4"/>
<gene>
    <name evidence="2" type="ORF">B0T19DRAFT_265516</name>
</gene>
<feature type="compositionally biased region" description="Basic and acidic residues" evidence="1">
    <location>
        <begin position="7"/>
        <end position="19"/>
    </location>
</feature>
<feature type="compositionally biased region" description="Basic and acidic residues" evidence="1">
    <location>
        <begin position="244"/>
        <end position="255"/>
    </location>
</feature>
<keyword evidence="3" id="KW-1185">Reference proteome</keyword>
<proteinExistence type="predicted"/>
<evidence type="ECO:0000313" key="3">
    <source>
        <dbReference type="Proteomes" id="UP001286456"/>
    </source>
</evidence>
<feature type="region of interest" description="Disordered" evidence="1">
    <location>
        <begin position="1"/>
        <end position="28"/>
    </location>
</feature>
<sequence length="329" mass="34698">MPPQILTKDDDNNDNKSKNNNEPPQLPTSRQVLTSLIDAIAAIPLHNPPPAPTTTTTTTTSPTNALRLVPVAYRHLIVTLHVLFPNLLLPALDVLDRGLVGRVELEDNTPSSHPTSAAGAGTYFYLVRSAGSVQTRRKDGSGGTGGGGGGQYIVRLGAWNCTCAAFAFAAFPVMEETVKAGEGEGEGGDALQQQTERQLPITSTTAATLINDSTDTEQVTSDEQPPLESTSTVPSTSISNNNKQGHEDASQEEKWSFGGLSTDGRTYETNNNSSSNNSNSSSGGIGGAVPVCKHLLACLLAERWSAALGRYIVVRRVGREEMAGIVADV</sequence>
<evidence type="ECO:0008006" key="4">
    <source>
        <dbReference type="Google" id="ProtNLM"/>
    </source>
</evidence>
<feature type="compositionally biased region" description="Polar residues" evidence="1">
    <location>
        <begin position="205"/>
        <end position="243"/>
    </location>
</feature>